<dbReference type="InParanoid" id="A0A0H2SPC7"/>
<dbReference type="AlphaFoldDB" id="A0A0H2SPC7"/>
<feature type="transmembrane region" description="Helical" evidence="1">
    <location>
        <begin position="92"/>
        <end position="111"/>
    </location>
</feature>
<feature type="transmembrane region" description="Helical" evidence="1">
    <location>
        <begin position="16"/>
        <end position="36"/>
    </location>
</feature>
<gene>
    <name evidence="2" type="ORF">SCHPADRAFT_93146</name>
</gene>
<keyword evidence="1" id="KW-0812">Transmembrane</keyword>
<reference evidence="2 3" key="1">
    <citation type="submission" date="2015-04" db="EMBL/GenBank/DDBJ databases">
        <title>Complete genome sequence of Schizopora paradoxa KUC8140, a cosmopolitan wood degrader in East Asia.</title>
        <authorList>
            <consortium name="DOE Joint Genome Institute"/>
            <person name="Min B."/>
            <person name="Park H."/>
            <person name="Jang Y."/>
            <person name="Kim J.-J."/>
            <person name="Kim K.H."/>
            <person name="Pangilinan J."/>
            <person name="Lipzen A."/>
            <person name="Riley R."/>
            <person name="Grigoriev I.V."/>
            <person name="Spatafora J.W."/>
            <person name="Choi I.-G."/>
        </authorList>
    </citation>
    <scope>NUCLEOTIDE SEQUENCE [LARGE SCALE GENOMIC DNA]</scope>
    <source>
        <strain evidence="2 3">KUC8140</strain>
    </source>
</reference>
<proteinExistence type="predicted"/>
<name>A0A0H2SPC7_9AGAM</name>
<organism evidence="2 3">
    <name type="scientific">Schizopora paradoxa</name>
    <dbReference type="NCBI Taxonomy" id="27342"/>
    <lineage>
        <taxon>Eukaryota</taxon>
        <taxon>Fungi</taxon>
        <taxon>Dikarya</taxon>
        <taxon>Basidiomycota</taxon>
        <taxon>Agaricomycotina</taxon>
        <taxon>Agaricomycetes</taxon>
        <taxon>Hymenochaetales</taxon>
        <taxon>Schizoporaceae</taxon>
        <taxon>Schizopora</taxon>
    </lineage>
</organism>
<feature type="transmembrane region" description="Helical" evidence="1">
    <location>
        <begin position="123"/>
        <end position="141"/>
    </location>
</feature>
<keyword evidence="1" id="KW-0472">Membrane</keyword>
<evidence type="ECO:0000313" key="2">
    <source>
        <dbReference type="EMBL" id="KLO18916.1"/>
    </source>
</evidence>
<evidence type="ECO:0000256" key="1">
    <source>
        <dbReference type="SAM" id="Phobius"/>
    </source>
</evidence>
<protein>
    <submittedName>
        <fullName evidence="2">Uncharacterized protein</fullName>
    </submittedName>
</protein>
<sequence length="150" mass="16793">MEPHQDWTPFETPPSFLSVLSSFAHFLIPVYAIFLYEAPISLRIWLAMKAAERGDLASSTGEFKKNDTDENLNPNRIPWAGRVMAALKDSTLLIEIMKLLVFVAVIIDIVLTSFRVEVSMKNTVYFALMFIPAGAACVKVSKNPLHACLF</sequence>
<dbReference type="Proteomes" id="UP000053477">
    <property type="component" value="Unassembled WGS sequence"/>
</dbReference>
<keyword evidence="1" id="KW-1133">Transmembrane helix</keyword>
<evidence type="ECO:0000313" key="3">
    <source>
        <dbReference type="Proteomes" id="UP000053477"/>
    </source>
</evidence>
<accession>A0A0H2SPC7</accession>
<keyword evidence="3" id="KW-1185">Reference proteome</keyword>
<dbReference type="EMBL" id="KQ085890">
    <property type="protein sequence ID" value="KLO18916.1"/>
    <property type="molecule type" value="Genomic_DNA"/>
</dbReference>